<keyword evidence="2" id="KW-1185">Reference proteome</keyword>
<evidence type="ECO:0000313" key="2">
    <source>
        <dbReference type="Proteomes" id="UP000324222"/>
    </source>
</evidence>
<protein>
    <submittedName>
        <fullName evidence="1">Uncharacterized protein</fullName>
    </submittedName>
</protein>
<gene>
    <name evidence="1" type="ORF">E2C01_034353</name>
</gene>
<dbReference type="Proteomes" id="UP000324222">
    <property type="component" value="Unassembled WGS sequence"/>
</dbReference>
<accession>A0A5B7F5B7</accession>
<dbReference type="EMBL" id="VSRR010004810">
    <property type="protein sequence ID" value="MPC40785.1"/>
    <property type="molecule type" value="Genomic_DNA"/>
</dbReference>
<comment type="caution">
    <text evidence="1">The sequence shown here is derived from an EMBL/GenBank/DDBJ whole genome shotgun (WGS) entry which is preliminary data.</text>
</comment>
<name>A0A5B7F5B7_PORTR</name>
<reference evidence="1 2" key="1">
    <citation type="submission" date="2019-05" db="EMBL/GenBank/DDBJ databases">
        <title>Another draft genome of Portunus trituberculatus and its Hox gene families provides insights of decapod evolution.</title>
        <authorList>
            <person name="Jeong J.-H."/>
            <person name="Song I."/>
            <person name="Kim S."/>
            <person name="Choi T."/>
            <person name="Kim D."/>
            <person name="Ryu S."/>
            <person name="Kim W."/>
        </authorList>
    </citation>
    <scope>NUCLEOTIDE SEQUENCE [LARGE SCALE GENOMIC DNA]</scope>
    <source>
        <tissue evidence="1">Muscle</tissue>
    </source>
</reference>
<organism evidence="1 2">
    <name type="scientific">Portunus trituberculatus</name>
    <name type="common">Swimming crab</name>
    <name type="synonym">Neptunus trituberculatus</name>
    <dbReference type="NCBI Taxonomy" id="210409"/>
    <lineage>
        <taxon>Eukaryota</taxon>
        <taxon>Metazoa</taxon>
        <taxon>Ecdysozoa</taxon>
        <taxon>Arthropoda</taxon>
        <taxon>Crustacea</taxon>
        <taxon>Multicrustacea</taxon>
        <taxon>Malacostraca</taxon>
        <taxon>Eumalacostraca</taxon>
        <taxon>Eucarida</taxon>
        <taxon>Decapoda</taxon>
        <taxon>Pleocyemata</taxon>
        <taxon>Brachyura</taxon>
        <taxon>Eubrachyura</taxon>
        <taxon>Portunoidea</taxon>
        <taxon>Portunidae</taxon>
        <taxon>Portuninae</taxon>
        <taxon>Portunus</taxon>
    </lineage>
</organism>
<dbReference type="AlphaFoldDB" id="A0A5B7F5B7"/>
<proteinExistence type="predicted"/>
<evidence type="ECO:0000313" key="1">
    <source>
        <dbReference type="EMBL" id="MPC40785.1"/>
    </source>
</evidence>
<sequence length="104" mass="11839">MWPRPPVRLLLVPFILNVIRLVRDRLLKKTHFVNILESRECLRTCRYVSRSDLITLSKAAALTVAMICCLHVSWSSTVTPKQLGRPNHLEGMRAQGELATGDCR</sequence>